<feature type="region of interest" description="Disordered" evidence="1">
    <location>
        <begin position="207"/>
        <end position="240"/>
    </location>
</feature>
<dbReference type="GeneID" id="87872188"/>
<dbReference type="Proteomes" id="UP001285908">
    <property type="component" value="Unassembled WGS sequence"/>
</dbReference>
<feature type="compositionally biased region" description="Low complexity" evidence="1">
    <location>
        <begin position="231"/>
        <end position="240"/>
    </location>
</feature>
<keyword evidence="3" id="KW-1185">Reference proteome</keyword>
<feature type="compositionally biased region" description="Pro residues" evidence="1">
    <location>
        <begin position="322"/>
        <end position="332"/>
    </location>
</feature>
<sequence>MEALNMLDFRYCGLVLRHSLDIFYDAYDGEPSLFDEFNPTEHDDERSVKHVCPTLGHMAADIDTTDISVTQNFSSIWIQRPLSDSTPPLSPAVSREPFQFHGICHSNDSSDSRAPLSGELLWSLGSLSVLDAFVKTPERYEHVAVPLSSDLYMVREEAYVDYIPCPGSGPGSPALSVLSEAALPEIVDEFPKIDDSRPVVTEIEPVTEEETSKVEMEMPKVEPPKIEERSVSLSSQPVQPSQTRNWLATVLEKRQATPENDGAPVLTKVQAAFDEEQLKKTVREHRRHNELTKPRLNKRTRVRSSVPPQSRKKAKHMSGHPSPSPSPAPEFSPYPQYSLHQVWTG</sequence>
<feature type="region of interest" description="Disordered" evidence="1">
    <location>
        <begin position="281"/>
        <end position="345"/>
    </location>
</feature>
<evidence type="ECO:0000313" key="3">
    <source>
        <dbReference type="Proteomes" id="UP001285908"/>
    </source>
</evidence>
<proteinExistence type="predicted"/>
<comment type="caution">
    <text evidence="2">The sequence shown here is derived from an EMBL/GenBank/DDBJ whole genome shotgun (WGS) entry which is preliminary data.</text>
</comment>
<name>A0AAJ0IE74_9PEZI</name>
<dbReference type="AlphaFoldDB" id="A0AAJ0IE74"/>
<gene>
    <name evidence="2" type="ORF">B0T23DRAFT_310152</name>
</gene>
<protein>
    <submittedName>
        <fullName evidence="2">Uncharacterized protein</fullName>
    </submittedName>
</protein>
<reference evidence="2 3" key="1">
    <citation type="journal article" date="2023" name="Mol. Phylogenet. Evol.">
        <title>Genome-scale phylogeny and comparative genomics of the fungal order Sordariales.</title>
        <authorList>
            <person name="Hensen N."/>
            <person name="Bonometti L."/>
            <person name="Westerberg I."/>
            <person name="Brannstrom I.O."/>
            <person name="Guillou S."/>
            <person name="Cros-Aarteil S."/>
            <person name="Calhoun S."/>
            <person name="Haridas S."/>
            <person name="Kuo A."/>
            <person name="Mondo S."/>
            <person name="Pangilinan J."/>
            <person name="Riley R."/>
            <person name="LaButti K."/>
            <person name="Andreopoulos B."/>
            <person name="Lipzen A."/>
            <person name="Chen C."/>
            <person name="Yan M."/>
            <person name="Daum C."/>
            <person name="Ng V."/>
            <person name="Clum A."/>
            <person name="Steindorff A."/>
            <person name="Ohm R.A."/>
            <person name="Martin F."/>
            <person name="Silar P."/>
            <person name="Natvig D.O."/>
            <person name="Lalanne C."/>
            <person name="Gautier V."/>
            <person name="Ament-Velasquez S.L."/>
            <person name="Kruys A."/>
            <person name="Hutchinson M.I."/>
            <person name="Powell A.J."/>
            <person name="Barry K."/>
            <person name="Miller A.N."/>
            <person name="Grigoriev I.V."/>
            <person name="Debuchy R."/>
            <person name="Gladieux P."/>
            <person name="Hiltunen Thoren M."/>
            <person name="Johannesson H."/>
        </authorList>
    </citation>
    <scope>NUCLEOTIDE SEQUENCE [LARGE SCALE GENOMIC DNA]</scope>
    <source>
        <strain evidence="2 3">FGSC 10403</strain>
    </source>
</reference>
<dbReference type="RefSeq" id="XP_062696164.1">
    <property type="nucleotide sequence ID" value="XM_062834566.1"/>
</dbReference>
<evidence type="ECO:0000313" key="2">
    <source>
        <dbReference type="EMBL" id="KAK3497900.1"/>
    </source>
</evidence>
<accession>A0AAJ0IE74</accession>
<dbReference type="EMBL" id="JAULSX010000002">
    <property type="protein sequence ID" value="KAK3497900.1"/>
    <property type="molecule type" value="Genomic_DNA"/>
</dbReference>
<organism evidence="2 3">
    <name type="scientific">Neurospora hispaniola</name>
    <dbReference type="NCBI Taxonomy" id="588809"/>
    <lineage>
        <taxon>Eukaryota</taxon>
        <taxon>Fungi</taxon>
        <taxon>Dikarya</taxon>
        <taxon>Ascomycota</taxon>
        <taxon>Pezizomycotina</taxon>
        <taxon>Sordariomycetes</taxon>
        <taxon>Sordariomycetidae</taxon>
        <taxon>Sordariales</taxon>
        <taxon>Sordariaceae</taxon>
        <taxon>Neurospora</taxon>
    </lineage>
</organism>
<evidence type="ECO:0000256" key="1">
    <source>
        <dbReference type="SAM" id="MobiDB-lite"/>
    </source>
</evidence>
<feature type="compositionally biased region" description="Basic and acidic residues" evidence="1">
    <location>
        <begin position="281"/>
        <end position="293"/>
    </location>
</feature>
<feature type="compositionally biased region" description="Basic and acidic residues" evidence="1">
    <location>
        <begin position="210"/>
        <end position="230"/>
    </location>
</feature>